<comment type="similarity">
    <text evidence="2 7">Belongs to the methyltransferase superfamily. L-isoaspartyl/D-aspartyl protein methyltransferase family.</text>
</comment>
<evidence type="ECO:0000256" key="4">
    <source>
        <dbReference type="ARBA" id="ARBA00022603"/>
    </source>
</evidence>
<evidence type="ECO:0000313" key="8">
    <source>
        <dbReference type="EMBL" id="PJF34500.1"/>
    </source>
</evidence>
<feature type="active site" evidence="7">
    <location>
        <position position="68"/>
    </location>
</feature>
<dbReference type="AlphaFoldDB" id="A0A2M8PAC1"/>
<evidence type="ECO:0000256" key="1">
    <source>
        <dbReference type="ARBA" id="ARBA00004496"/>
    </source>
</evidence>
<dbReference type="PANTHER" id="PTHR11579:SF0">
    <property type="entry name" value="PROTEIN-L-ISOASPARTATE(D-ASPARTATE) O-METHYLTRANSFERASE"/>
    <property type="match status" value="1"/>
</dbReference>
<dbReference type="CDD" id="cd02440">
    <property type="entry name" value="AdoMet_MTases"/>
    <property type="match status" value="1"/>
</dbReference>
<comment type="catalytic activity">
    <reaction evidence="7">
        <text>[protein]-L-isoaspartate + S-adenosyl-L-methionine = [protein]-L-isoaspartate alpha-methyl ester + S-adenosyl-L-homocysteine</text>
        <dbReference type="Rhea" id="RHEA:12705"/>
        <dbReference type="Rhea" id="RHEA-COMP:12143"/>
        <dbReference type="Rhea" id="RHEA-COMP:12144"/>
        <dbReference type="ChEBI" id="CHEBI:57856"/>
        <dbReference type="ChEBI" id="CHEBI:59789"/>
        <dbReference type="ChEBI" id="CHEBI:90596"/>
        <dbReference type="ChEBI" id="CHEBI:90598"/>
        <dbReference type="EC" id="2.1.1.77"/>
    </reaction>
</comment>
<name>A0A2M8PAC1_9CHLR</name>
<dbReference type="HAMAP" id="MF_00090">
    <property type="entry name" value="PIMT"/>
    <property type="match status" value="1"/>
</dbReference>
<dbReference type="GO" id="GO:0004719">
    <property type="term" value="F:protein-L-isoaspartate (D-aspartate) O-methyltransferase activity"/>
    <property type="evidence" value="ECO:0007669"/>
    <property type="project" value="UniProtKB-UniRule"/>
</dbReference>
<keyword evidence="5 7" id="KW-0808">Transferase</keyword>
<accession>A0A2M8PAC1</accession>
<dbReference type="FunFam" id="3.40.50.150:FF:000010">
    <property type="entry name" value="Protein-L-isoaspartate O-methyltransferase"/>
    <property type="match status" value="1"/>
</dbReference>
<protein>
    <recommendedName>
        <fullName evidence="7">Protein-L-isoaspartate O-methyltransferase</fullName>
        <ecNumber evidence="7">2.1.1.77</ecNumber>
    </recommendedName>
    <alternativeName>
        <fullName evidence="7">L-isoaspartyl protein carboxyl methyltransferase</fullName>
    </alternativeName>
    <alternativeName>
        <fullName evidence="7">Protein L-isoaspartyl methyltransferase</fullName>
    </alternativeName>
    <alternativeName>
        <fullName evidence="7">Protein-beta-aspartate methyltransferase</fullName>
        <shortName evidence="7">PIMT</shortName>
    </alternativeName>
</protein>
<dbReference type="Pfam" id="PF01135">
    <property type="entry name" value="PCMT"/>
    <property type="match status" value="1"/>
</dbReference>
<proteinExistence type="inferred from homology"/>
<dbReference type="InterPro" id="IPR000682">
    <property type="entry name" value="PCMT"/>
</dbReference>
<evidence type="ECO:0000256" key="6">
    <source>
        <dbReference type="ARBA" id="ARBA00022691"/>
    </source>
</evidence>
<gene>
    <name evidence="7" type="primary">pcm</name>
    <name evidence="8" type="ORF">CUN49_15360</name>
</gene>
<evidence type="ECO:0000313" key="9">
    <source>
        <dbReference type="Proteomes" id="UP000229681"/>
    </source>
</evidence>
<keyword evidence="6 7" id="KW-0949">S-adenosyl-L-methionine</keyword>
<comment type="subcellular location">
    <subcellularLocation>
        <location evidence="1 7">Cytoplasm</location>
    </subcellularLocation>
</comment>
<dbReference type="NCBIfam" id="NF001453">
    <property type="entry name" value="PRK00312.1"/>
    <property type="match status" value="1"/>
</dbReference>
<dbReference type="EC" id="2.1.1.77" evidence="7"/>
<keyword evidence="3 7" id="KW-0963">Cytoplasm</keyword>
<keyword evidence="4 7" id="KW-0489">Methyltransferase</keyword>
<reference evidence="8 9" key="1">
    <citation type="submission" date="2017-11" db="EMBL/GenBank/DDBJ databases">
        <title>Evolution of Phototrophy in the Chloroflexi Phylum Driven by Horizontal Gene Transfer.</title>
        <authorList>
            <person name="Ward L.M."/>
            <person name="Hemp J."/>
            <person name="Shih P.M."/>
            <person name="Mcglynn S.E."/>
            <person name="Fischer W."/>
        </authorList>
    </citation>
    <scope>NUCLEOTIDE SEQUENCE [LARGE SCALE GENOMIC DNA]</scope>
    <source>
        <strain evidence="8">JP3_13</strain>
    </source>
</reference>
<evidence type="ECO:0000256" key="2">
    <source>
        <dbReference type="ARBA" id="ARBA00005369"/>
    </source>
</evidence>
<dbReference type="Proteomes" id="UP000229681">
    <property type="component" value="Unassembled WGS sequence"/>
</dbReference>
<comment type="caution">
    <text evidence="8">The sequence shown here is derived from an EMBL/GenBank/DDBJ whole genome shotgun (WGS) entry which is preliminary data.</text>
</comment>
<sequence>MEAAAQSPDFEALRAAMVREQLVARGIKDQRVLQAMARLERERFVPEAYQAYAYADHPVPIGEGQTISQPYIVAYMLQVLTLRGSERVLEIGTGSGYQTALLCLLAAEVISIERLETLSAQAAERLAALGLTNYRLIVGDGALGAPSFAPYQAITVGAAATHIPQALIAQLAEGGRMVIPVREPDKPDEQVLVYVLRTRWRVRTRKLCHVRFVPLISDQAATNQEH</sequence>
<dbReference type="NCBIfam" id="TIGR00080">
    <property type="entry name" value="pimt"/>
    <property type="match status" value="1"/>
</dbReference>
<organism evidence="8 9">
    <name type="scientific">Candidatus Thermofonsia Clade 1 bacterium</name>
    <dbReference type="NCBI Taxonomy" id="2364210"/>
    <lineage>
        <taxon>Bacteria</taxon>
        <taxon>Bacillati</taxon>
        <taxon>Chloroflexota</taxon>
        <taxon>Candidatus Thermofontia</taxon>
        <taxon>Candidatus Thermofonsia Clade 1</taxon>
    </lineage>
</organism>
<dbReference type="EMBL" id="PGTM01000363">
    <property type="protein sequence ID" value="PJF34500.1"/>
    <property type="molecule type" value="Genomic_DNA"/>
</dbReference>
<dbReference type="GO" id="GO:0030091">
    <property type="term" value="P:protein repair"/>
    <property type="evidence" value="ECO:0007669"/>
    <property type="project" value="UniProtKB-UniRule"/>
</dbReference>
<comment type="function">
    <text evidence="7">Catalyzes the methyl esterification of L-isoaspartyl residues in peptides and proteins that result from spontaneous decomposition of normal L-aspartyl and L-asparaginyl residues. It plays a role in the repair and/or degradation of damaged proteins.</text>
</comment>
<dbReference type="PANTHER" id="PTHR11579">
    <property type="entry name" value="PROTEIN-L-ISOASPARTATE O-METHYLTRANSFERASE"/>
    <property type="match status" value="1"/>
</dbReference>
<dbReference type="Gene3D" id="3.40.50.150">
    <property type="entry name" value="Vaccinia Virus protein VP39"/>
    <property type="match status" value="1"/>
</dbReference>
<dbReference type="GO" id="GO:0032259">
    <property type="term" value="P:methylation"/>
    <property type="evidence" value="ECO:0007669"/>
    <property type="project" value="UniProtKB-KW"/>
</dbReference>
<dbReference type="GO" id="GO:0005737">
    <property type="term" value="C:cytoplasm"/>
    <property type="evidence" value="ECO:0007669"/>
    <property type="project" value="UniProtKB-SubCell"/>
</dbReference>
<evidence type="ECO:0000256" key="7">
    <source>
        <dbReference type="HAMAP-Rule" id="MF_00090"/>
    </source>
</evidence>
<dbReference type="InterPro" id="IPR029063">
    <property type="entry name" value="SAM-dependent_MTases_sf"/>
</dbReference>
<evidence type="ECO:0000256" key="3">
    <source>
        <dbReference type="ARBA" id="ARBA00022490"/>
    </source>
</evidence>
<evidence type="ECO:0000256" key="5">
    <source>
        <dbReference type="ARBA" id="ARBA00022679"/>
    </source>
</evidence>
<dbReference type="SUPFAM" id="SSF53335">
    <property type="entry name" value="S-adenosyl-L-methionine-dependent methyltransferases"/>
    <property type="match status" value="1"/>
</dbReference>